<gene>
    <name evidence="1" type="ORF">DILT_LOCUS5852</name>
</gene>
<evidence type="ECO:0000313" key="2">
    <source>
        <dbReference type="Proteomes" id="UP000281553"/>
    </source>
</evidence>
<dbReference type="AlphaFoldDB" id="A0A3P7LV02"/>
<organism evidence="1 2">
    <name type="scientific">Dibothriocephalus latus</name>
    <name type="common">Fish tapeworm</name>
    <name type="synonym">Diphyllobothrium latum</name>
    <dbReference type="NCBI Taxonomy" id="60516"/>
    <lineage>
        <taxon>Eukaryota</taxon>
        <taxon>Metazoa</taxon>
        <taxon>Spiralia</taxon>
        <taxon>Lophotrochozoa</taxon>
        <taxon>Platyhelminthes</taxon>
        <taxon>Cestoda</taxon>
        <taxon>Eucestoda</taxon>
        <taxon>Diphyllobothriidea</taxon>
        <taxon>Diphyllobothriidae</taxon>
        <taxon>Dibothriocephalus</taxon>
    </lineage>
</organism>
<keyword evidence="2" id="KW-1185">Reference proteome</keyword>
<dbReference type="OrthoDB" id="6252883at2759"/>
<reference evidence="1 2" key="1">
    <citation type="submission" date="2018-11" db="EMBL/GenBank/DDBJ databases">
        <authorList>
            <consortium name="Pathogen Informatics"/>
        </authorList>
    </citation>
    <scope>NUCLEOTIDE SEQUENCE [LARGE SCALE GENOMIC DNA]</scope>
</reference>
<dbReference type="EMBL" id="UYRU01048289">
    <property type="protein sequence ID" value="VDN10021.1"/>
    <property type="molecule type" value="Genomic_DNA"/>
</dbReference>
<protein>
    <submittedName>
        <fullName evidence="1">Uncharacterized protein</fullName>
    </submittedName>
</protein>
<proteinExistence type="predicted"/>
<accession>A0A3P7LV02</accession>
<name>A0A3P7LV02_DIBLA</name>
<dbReference type="Proteomes" id="UP000281553">
    <property type="component" value="Unassembled WGS sequence"/>
</dbReference>
<sequence>MKSKEVYWKIPDAYPNHYTISYRAAIEELRRCCIRCSGDSTLFANVLLLMNEMQSISPEAIHCLFSVDKLSALFSQSRSTNVGSTPHGPPPTSIH</sequence>
<evidence type="ECO:0000313" key="1">
    <source>
        <dbReference type="EMBL" id="VDN10021.1"/>
    </source>
</evidence>